<reference evidence="1" key="2">
    <citation type="submission" date="2023-06" db="EMBL/GenBank/DDBJ databases">
        <authorList>
            <person name="Swenson N.G."/>
            <person name="Wegrzyn J.L."/>
            <person name="Mcevoy S.L."/>
        </authorList>
    </citation>
    <scope>NUCLEOTIDE SEQUENCE</scope>
    <source>
        <strain evidence="1">NS2018</strain>
        <tissue evidence="1">Leaf</tissue>
    </source>
</reference>
<dbReference type="EMBL" id="JAUESC010000385">
    <property type="protein sequence ID" value="KAK0579824.1"/>
    <property type="molecule type" value="Genomic_DNA"/>
</dbReference>
<dbReference type="PANTHER" id="PTHR46328">
    <property type="entry name" value="FAR-RED IMPAIRED RESPONSIVE (FAR1) FAMILY PROTEIN-RELATED"/>
    <property type="match status" value="1"/>
</dbReference>
<sequence>MANRVDETWEDDCERISCFDSEELEVESVDIQCGVNVEDGVDVEDGVNVEDGLNVDGGVNSSSCLEEPYIGKLFNDVEDAQAFYKAYARRVGFAIRTI</sequence>
<dbReference type="AlphaFoldDB" id="A0AA39RXH7"/>
<comment type="caution">
    <text evidence="1">The sequence shown here is derived from an EMBL/GenBank/DDBJ whole genome shotgun (WGS) entry which is preliminary data.</text>
</comment>
<proteinExistence type="predicted"/>
<name>A0AA39RXH7_ACESA</name>
<organism evidence="1 2">
    <name type="scientific">Acer saccharum</name>
    <name type="common">Sugar maple</name>
    <dbReference type="NCBI Taxonomy" id="4024"/>
    <lineage>
        <taxon>Eukaryota</taxon>
        <taxon>Viridiplantae</taxon>
        <taxon>Streptophyta</taxon>
        <taxon>Embryophyta</taxon>
        <taxon>Tracheophyta</taxon>
        <taxon>Spermatophyta</taxon>
        <taxon>Magnoliopsida</taxon>
        <taxon>eudicotyledons</taxon>
        <taxon>Gunneridae</taxon>
        <taxon>Pentapetalae</taxon>
        <taxon>rosids</taxon>
        <taxon>malvids</taxon>
        <taxon>Sapindales</taxon>
        <taxon>Sapindaceae</taxon>
        <taxon>Hippocastanoideae</taxon>
        <taxon>Acereae</taxon>
        <taxon>Acer</taxon>
    </lineage>
</organism>
<dbReference type="PANTHER" id="PTHR46328:SF6">
    <property type="entry name" value="PROTEIN FAR1-RELATED SEQUENCE 5-LIKE"/>
    <property type="match status" value="1"/>
</dbReference>
<keyword evidence="2" id="KW-1185">Reference proteome</keyword>
<evidence type="ECO:0000313" key="2">
    <source>
        <dbReference type="Proteomes" id="UP001168877"/>
    </source>
</evidence>
<gene>
    <name evidence="1" type="ORF">LWI29_032039</name>
</gene>
<evidence type="ECO:0008006" key="3">
    <source>
        <dbReference type="Google" id="ProtNLM"/>
    </source>
</evidence>
<protein>
    <recommendedName>
        <fullName evidence="3">Protein FAR1-RELATED SEQUENCE</fullName>
    </recommendedName>
</protein>
<dbReference type="Proteomes" id="UP001168877">
    <property type="component" value="Unassembled WGS sequence"/>
</dbReference>
<reference evidence="1" key="1">
    <citation type="journal article" date="2022" name="Plant J.">
        <title>Strategies of tolerance reflected in two North American maple genomes.</title>
        <authorList>
            <person name="McEvoy S.L."/>
            <person name="Sezen U.U."/>
            <person name="Trouern-Trend A."/>
            <person name="McMahon S.M."/>
            <person name="Schaberg P.G."/>
            <person name="Yang J."/>
            <person name="Wegrzyn J.L."/>
            <person name="Swenson N.G."/>
        </authorList>
    </citation>
    <scope>NUCLEOTIDE SEQUENCE</scope>
    <source>
        <strain evidence="1">NS2018</strain>
    </source>
</reference>
<evidence type="ECO:0000313" key="1">
    <source>
        <dbReference type="EMBL" id="KAK0579824.1"/>
    </source>
</evidence>
<accession>A0AA39RXH7</accession>